<protein>
    <submittedName>
        <fullName evidence="4">Protein DENND6A-like</fullName>
    </submittedName>
</protein>
<feature type="domain" description="UDENN" evidence="3">
    <location>
        <begin position="1"/>
        <end position="234"/>
    </location>
</feature>
<dbReference type="InterPro" id="IPR037516">
    <property type="entry name" value="Tripartite_DENN"/>
</dbReference>
<dbReference type="EMBL" id="MNPL01030415">
    <property type="protein sequence ID" value="OQR66970.1"/>
    <property type="molecule type" value="Genomic_DNA"/>
</dbReference>
<evidence type="ECO:0000313" key="5">
    <source>
        <dbReference type="Proteomes" id="UP000192247"/>
    </source>
</evidence>
<evidence type="ECO:0000313" key="4">
    <source>
        <dbReference type="EMBL" id="OQR66970.1"/>
    </source>
</evidence>
<proteinExistence type="inferred from homology"/>
<dbReference type="PROSITE" id="PS50211">
    <property type="entry name" value="DENN"/>
    <property type="match status" value="1"/>
</dbReference>
<organism evidence="4 5">
    <name type="scientific">Tropilaelaps mercedesae</name>
    <dbReference type="NCBI Taxonomy" id="418985"/>
    <lineage>
        <taxon>Eukaryota</taxon>
        <taxon>Metazoa</taxon>
        <taxon>Ecdysozoa</taxon>
        <taxon>Arthropoda</taxon>
        <taxon>Chelicerata</taxon>
        <taxon>Arachnida</taxon>
        <taxon>Acari</taxon>
        <taxon>Parasitiformes</taxon>
        <taxon>Mesostigmata</taxon>
        <taxon>Gamasina</taxon>
        <taxon>Dermanyssoidea</taxon>
        <taxon>Laelapidae</taxon>
        <taxon>Tropilaelaps</taxon>
    </lineage>
</organism>
<accession>A0A1V9X084</accession>
<dbReference type="AlphaFoldDB" id="A0A1V9X084"/>
<comment type="caution">
    <text evidence="4">The sequence shown here is derived from an EMBL/GenBank/DDBJ whole genome shotgun (WGS) entry which is preliminary data.</text>
</comment>
<evidence type="ECO:0000256" key="2">
    <source>
        <dbReference type="SAM" id="MobiDB-lite"/>
    </source>
</evidence>
<dbReference type="InterPro" id="IPR024224">
    <property type="entry name" value="DENND6"/>
</dbReference>
<feature type="compositionally biased region" description="Polar residues" evidence="2">
    <location>
        <begin position="242"/>
        <end position="253"/>
    </location>
</feature>
<evidence type="ECO:0000259" key="3">
    <source>
        <dbReference type="PROSITE" id="PS50211"/>
    </source>
</evidence>
<dbReference type="OrthoDB" id="10265409at2759"/>
<feature type="region of interest" description="Disordered" evidence="2">
    <location>
        <begin position="234"/>
        <end position="261"/>
    </location>
</feature>
<name>A0A1V9X084_9ACAR</name>
<gene>
    <name evidence="4" type="ORF">BIW11_13811</name>
</gene>
<dbReference type="PANTHER" id="PTHR13677">
    <property type="entry name" value="LD41638P"/>
    <property type="match status" value="1"/>
</dbReference>
<dbReference type="PANTHER" id="PTHR13677:SF0">
    <property type="entry name" value="LD41638P"/>
    <property type="match status" value="1"/>
</dbReference>
<dbReference type="GO" id="GO:0005085">
    <property type="term" value="F:guanyl-nucleotide exchange factor activity"/>
    <property type="evidence" value="ECO:0007669"/>
    <property type="project" value="InterPro"/>
</dbReference>
<dbReference type="GO" id="GO:0055037">
    <property type="term" value="C:recycling endosome"/>
    <property type="evidence" value="ECO:0007669"/>
    <property type="project" value="TreeGrafter"/>
</dbReference>
<reference evidence="4 5" key="1">
    <citation type="journal article" date="2017" name="Gigascience">
        <title>Draft genome of the honey bee ectoparasitic mite, Tropilaelaps mercedesae, is shaped by the parasitic life history.</title>
        <authorList>
            <person name="Dong X."/>
            <person name="Armstrong S.D."/>
            <person name="Xia D."/>
            <person name="Makepeace B.L."/>
            <person name="Darby A.C."/>
            <person name="Kadowaki T."/>
        </authorList>
    </citation>
    <scope>NUCLEOTIDE SEQUENCE [LARGE SCALE GENOMIC DNA]</scope>
    <source>
        <strain evidence="4">Wuxi-XJTLU</strain>
    </source>
</reference>
<dbReference type="Proteomes" id="UP000192247">
    <property type="component" value="Unassembled WGS sequence"/>
</dbReference>
<comment type="similarity">
    <text evidence="1">Belongs to the DENND6 family.</text>
</comment>
<evidence type="ECO:0000256" key="1">
    <source>
        <dbReference type="ARBA" id="ARBA00007159"/>
    </source>
</evidence>
<dbReference type="InParanoid" id="A0A1V9X084"/>
<dbReference type="FunCoup" id="A0A1V9X084">
    <property type="interactions" value="1375"/>
</dbReference>
<keyword evidence="5" id="KW-1185">Reference proteome</keyword>
<sequence>MANSPCVCSELVQSLVSLVWPLKFCSDFRPFFTIHDSEFKEYTARENRLPAVILGVTNPFFTKTFQHWPHIIKVGDDYMNVDCCTKYGTTKTKRASNLKTLDTQTGVFTQYRPLLRKDKGLLKGLWKGIQAKRPSEVQSAVLRRYFLELTQSFMIPLERYMASLMPLQKNLSPYKGTPMLKPFNPDDFLATLDTAGPQLTTGIKGEWADLYRKFFRSRNFHGWYQARHREVGRSPLGRRLKSPQSSDVASSSGPVLGASEPVELTKNVEADGGQGASSVSENIEKLHIEVISDTNLLGWARSRHEVEVIDLVLKLKAKLELADKRQNISRETACKLKARLEDLIATLPADLHDVLNKDIPAP</sequence>